<feature type="domain" description="J" evidence="2">
    <location>
        <begin position="144"/>
        <end position="197"/>
    </location>
</feature>
<dbReference type="SUPFAM" id="SSF46565">
    <property type="entry name" value="Chaperone J-domain"/>
    <property type="match status" value="1"/>
</dbReference>
<dbReference type="Gene3D" id="1.10.287.110">
    <property type="entry name" value="DnaJ domain"/>
    <property type="match status" value="1"/>
</dbReference>
<evidence type="ECO:0000313" key="3">
    <source>
        <dbReference type="EMBL" id="MDP4534847.1"/>
    </source>
</evidence>
<reference evidence="3 4" key="1">
    <citation type="submission" date="2023-08" db="EMBL/GenBank/DDBJ databases">
        <authorList>
            <person name="Joshi A."/>
            <person name="Thite S."/>
        </authorList>
    </citation>
    <scope>NUCLEOTIDE SEQUENCE [LARGE SCALE GENOMIC DNA]</scope>
    <source>
        <strain evidence="3 4">AC40</strain>
    </source>
</reference>
<comment type="caution">
    <text evidence="3">The sequence shown here is derived from an EMBL/GenBank/DDBJ whole genome shotgun (WGS) entry which is preliminary data.</text>
</comment>
<evidence type="ECO:0000313" key="4">
    <source>
        <dbReference type="Proteomes" id="UP001231616"/>
    </source>
</evidence>
<name>A0ABT9GUW6_9GAMM</name>
<dbReference type="InterPro" id="IPR021059">
    <property type="entry name" value="DnaJ-related_N"/>
</dbReference>
<evidence type="ECO:0000256" key="1">
    <source>
        <dbReference type="ARBA" id="ARBA00023186"/>
    </source>
</evidence>
<dbReference type="InterPro" id="IPR001623">
    <property type="entry name" value="DnaJ_domain"/>
</dbReference>
<dbReference type="Pfam" id="PF00226">
    <property type="entry name" value="DnaJ"/>
    <property type="match status" value="1"/>
</dbReference>
<accession>A0ABT9GUW6</accession>
<protein>
    <submittedName>
        <fullName evidence="3">DNA-J related domain-containing protein</fullName>
    </submittedName>
</protein>
<evidence type="ECO:0000259" key="2">
    <source>
        <dbReference type="PROSITE" id="PS50076"/>
    </source>
</evidence>
<sequence>MQCPLPEPQLRLLRGQLEAIVLQSNEVQTEQSLLQKLGLHLTSAPSDPQLALFQRHFIVQHLLYQLQLQWAEQQFAWLEIGLAKVQLHTYQAQQPTEYDQGRAGYYLDWQHFYQMSSATLEQQLDDFWRYVQRPAEADPLSLQQACQVLQLSWPCSLLQLKRQYRSLALQYHPDRGGDGEQFLQVRQAYQRLRTEFR</sequence>
<dbReference type="Pfam" id="PF12339">
    <property type="entry name" value="DNAJ_related"/>
    <property type="match status" value="1"/>
</dbReference>
<keyword evidence="1" id="KW-0143">Chaperone</keyword>
<gene>
    <name evidence="3" type="ORF">Q3O60_01410</name>
</gene>
<dbReference type="InterPro" id="IPR036869">
    <property type="entry name" value="J_dom_sf"/>
</dbReference>
<keyword evidence="4" id="KW-1185">Reference proteome</keyword>
<proteinExistence type="predicted"/>
<organism evidence="3 4">
    <name type="scientific">Alkalimonas collagenimarina</name>
    <dbReference type="NCBI Taxonomy" id="400390"/>
    <lineage>
        <taxon>Bacteria</taxon>
        <taxon>Pseudomonadati</taxon>
        <taxon>Pseudomonadota</taxon>
        <taxon>Gammaproteobacteria</taxon>
        <taxon>Alkalimonas</taxon>
    </lineage>
</organism>
<dbReference type="CDD" id="cd06257">
    <property type="entry name" value="DnaJ"/>
    <property type="match status" value="1"/>
</dbReference>
<dbReference type="RefSeq" id="WP_305892119.1">
    <property type="nucleotide sequence ID" value="NZ_JAUZVZ010000002.1"/>
</dbReference>
<dbReference type="EMBL" id="JAUZVZ010000002">
    <property type="protein sequence ID" value="MDP4534847.1"/>
    <property type="molecule type" value="Genomic_DNA"/>
</dbReference>
<dbReference type="SMART" id="SM00271">
    <property type="entry name" value="DnaJ"/>
    <property type="match status" value="1"/>
</dbReference>
<dbReference type="PROSITE" id="PS50076">
    <property type="entry name" value="DNAJ_2"/>
    <property type="match status" value="1"/>
</dbReference>
<dbReference type="Proteomes" id="UP001231616">
    <property type="component" value="Unassembled WGS sequence"/>
</dbReference>